<evidence type="ECO:0000313" key="2">
    <source>
        <dbReference type="Proteomes" id="UP000297245"/>
    </source>
</evidence>
<accession>A0A4S8MKY2</accession>
<sequence length="541" mass="60970">MPPSLDTVPQEILEKIAYFCATSNTIGPPSGLGSLIATSRWTHNCLSVKSNPYLYRGIFAFKFDLTVYKRRLGTNSYISNDSLSQELQQRFICLKKLREGYGSQSSDSEHVGEPFTRRELLLRAYLLALENEGQNERQLREYARMDLWLKNYLFDGSGASQARIALESDEWPVQNEDTRLAMWLFWFLLKPEEYNQTDKASWMALNILKVYALGAHRYPLTIPQWTEFGPQPISGVEPTSIHYYAEPLRVIAPALSSPAILSFITLASQLHQQTNSATPSAPSDSCLIRDPDFTEWDCEWGRCRSLGGMASEACLTETFKPGSIQGVWEGRFTYTEFTSYGNLLSGGGPSVLTKSVVIKHRQTWKLREHHLLSCDVSTNGDREPECGTAPHPLSPGDPLRSYFPAGTQFEETDDGLKVHEPGKIPLEYRAAAKLNWDRKSGGRIVKNKDQWLKARVLDVIITGEGHSAWGQFSLVGRVRPQDGLISLSKNYIDGDRGKWLYRGYLVGNVNGSLAGRWRDTISPITSTGYEGCFTMTRRRDH</sequence>
<name>A0A4S8MKY2_DENBC</name>
<proteinExistence type="predicted"/>
<dbReference type="AlphaFoldDB" id="A0A4S8MKY2"/>
<dbReference type="EMBL" id="ML179066">
    <property type="protein sequence ID" value="THV03500.1"/>
    <property type="molecule type" value="Genomic_DNA"/>
</dbReference>
<reference evidence="1 2" key="1">
    <citation type="journal article" date="2019" name="Nat. Ecol. Evol.">
        <title>Megaphylogeny resolves global patterns of mushroom evolution.</title>
        <authorList>
            <person name="Varga T."/>
            <person name="Krizsan K."/>
            <person name="Foldi C."/>
            <person name="Dima B."/>
            <person name="Sanchez-Garcia M."/>
            <person name="Sanchez-Ramirez S."/>
            <person name="Szollosi G.J."/>
            <person name="Szarkandi J.G."/>
            <person name="Papp V."/>
            <person name="Albert L."/>
            <person name="Andreopoulos W."/>
            <person name="Angelini C."/>
            <person name="Antonin V."/>
            <person name="Barry K.W."/>
            <person name="Bougher N.L."/>
            <person name="Buchanan P."/>
            <person name="Buyck B."/>
            <person name="Bense V."/>
            <person name="Catcheside P."/>
            <person name="Chovatia M."/>
            <person name="Cooper J."/>
            <person name="Damon W."/>
            <person name="Desjardin D."/>
            <person name="Finy P."/>
            <person name="Geml J."/>
            <person name="Haridas S."/>
            <person name="Hughes K."/>
            <person name="Justo A."/>
            <person name="Karasinski D."/>
            <person name="Kautmanova I."/>
            <person name="Kiss B."/>
            <person name="Kocsube S."/>
            <person name="Kotiranta H."/>
            <person name="LaButti K.M."/>
            <person name="Lechner B.E."/>
            <person name="Liimatainen K."/>
            <person name="Lipzen A."/>
            <person name="Lukacs Z."/>
            <person name="Mihaltcheva S."/>
            <person name="Morgado L.N."/>
            <person name="Niskanen T."/>
            <person name="Noordeloos M.E."/>
            <person name="Ohm R.A."/>
            <person name="Ortiz-Santana B."/>
            <person name="Ovrebo C."/>
            <person name="Racz N."/>
            <person name="Riley R."/>
            <person name="Savchenko A."/>
            <person name="Shiryaev A."/>
            <person name="Soop K."/>
            <person name="Spirin V."/>
            <person name="Szebenyi C."/>
            <person name="Tomsovsky M."/>
            <person name="Tulloss R.E."/>
            <person name="Uehling J."/>
            <person name="Grigoriev I.V."/>
            <person name="Vagvolgyi C."/>
            <person name="Papp T."/>
            <person name="Martin F.M."/>
            <person name="Miettinen O."/>
            <person name="Hibbett D.S."/>
            <person name="Nagy L.G."/>
        </authorList>
    </citation>
    <scope>NUCLEOTIDE SEQUENCE [LARGE SCALE GENOMIC DNA]</scope>
    <source>
        <strain evidence="1 2">CBS 962.96</strain>
    </source>
</reference>
<dbReference type="Proteomes" id="UP000297245">
    <property type="component" value="Unassembled WGS sequence"/>
</dbReference>
<evidence type="ECO:0000313" key="1">
    <source>
        <dbReference type="EMBL" id="THV03500.1"/>
    </source>
</evidence>
<organism evidence="1 2">
    <name type="scientific">Dendrothele bispora (strain CBS 962.96)</name>
    <dbReference type="NCBI Taxonomy" id="1314807"/>
    <lineage>
        <taxon>Eukaryota</taxon>
        <taxon>Fungi</taxon>
        <taxon>Dikarya</taxon>
        <taxon>Basidiomycota</taxon>
        <taxon>Agaricomycotina</taxon>
        <taxon>Agaricomycetes</taxon>
        <taxon>Agaricomycetidae</taxon>
        <taxon>Agaricales</taxon>
        <taxon>Agaricales incertae sedis</taxon>
        <taxon>Dendrothele</taxon>
    </lineage>
</organism>
<protein>
    <recommendedName>
        <fullName evidence="3">F-box domain-containing protein</fullName>
    </recommendedName>
</protein>
<gene>
    <name evidence="1" type="ORF">K435DRAFT_962385</name>
</gene>
<keyword evidence="2" id="KW-1185">Reference proteome</keyword>
<dbReference type="OrthoDB" id="3263050at2759"/>
<evidence type="ECO:0008006" key="3">
    <source>
        <dbReference type="Google" id="ProtNLM"/>
    </source>
</evidence>